<evidence type="ECO:0000259" key="7">
    <source>
        <dbReference type="PROSITE" id="PS50110"/>
    </source>
</evidence>
<dbReference type="InterPro" id="IPR011006">
    <property type="entry name" value="CheY-like_superfamily"/>
</dbReference>
<dbReference type="InterPro" id="IPR036097">
    <property type="entry name" value="HisK_dim/P_sf"/>
</dbReference>
<dbReference type="SUPFAM" id="SSF55785">
    <property type="entry name" value="PYP-like sensor domain (PAS domain)"/>
    <property type="match status" value="1"/>
</dbReference>
<dbReference type="SUPFAM" id="SSF55874">
    <property type="entry name" value="ATPase domain of HSP90 chaperone/DNA topoisomerase II/histidine kinase"/>
    <property type="match status" value="1"/>
</dbReference>
<feature type="modified residue" description="4-aspartylphosphate" evidence="4">
    <location>
        <position position="742"/>
    </location>
</feature>
<dbReference type="RefSeq" id="WP_141288483.1">
    <property type="nucleotide sequence ID" value="NZ_JAJNKD010000020.1"/>
</dbReference>
<feature type="transmembrane region" description="Helical" evidence="5">
    <location>
        <begin position="57"/>
        <end position="76"/>
    </location>
</feature>
<sequence length="953" mass="102426">MTPVDNLDATLVANSLRMAKSSGVAVAGLGVVVLVGWVLTVPWLTRIQPDFASMKPNTAVCFLFAGIALATSSTSATTRAVRVFRASMLGCVVLICLLTLAEYLLPADLGIDQLLIRVEVDPHAHAPAGRMAEATAAGLLCAALALLLLDASPWRPVAQGAATVGALIGLLACVGYAYGVEALYGVGAYSTLALHTAIGLVVLCLGALLARPSEGLMRLLVDKGAGGMAARRLLPYVLCGPFILGWLLLFAERRGQVQGTFGIALITVAYTLLFALLIWRTANALHLSEVGRTAMQRHLRHHELRFDQIIGSVMDAVVVLDGEQRIVLFNPAAEEMFTRSSSDMLGRTLETLLPQSAWAEHSSFVREFGARGSAKRRMGAERAVFAVRADGQHLPVEVSISKLDVDGQRYYTAVLRDVTELRERTEQARLAAEAANRMKSAFLANMSHEIRTPLNAIIGLTKLLQRTGSTPEQTDRLGKIDVAARHLLSVVNDIMDLSKIEAGGFQLDLTDLHLTALFDNVQSIICEQARGKGIDVRVDLDAVPLWLHGDLTRLGQALLNYASNAVKFTDKGCITLRAVLVEETVAGLLVRFEVQDTGAGVAAQALPRLFNAFEQADTTVTRLHGGSGLGLAITKHLAQLMGGEVGVTSMPGRGSTFWFTARLSRGLGPVPAVPSTVQLRPEEQLRRRHTGARILLVEDNEVNREVATELLKAVGLEVDSAVNGQVAVEKAQLLAYDLVLMDMQMPVLDGLSATRSIRALPGWSGRPIIGLSANAFSEDREMCLQAGMDDFVAKPVEPDVLFNALLRWLPSKPVEAGPRGPPQRRPAEAAAIMRELPMWRLTGLDAAYGLQMVNGSETVFAGVLRSFVESSVPDIELIQSALAAHQASEALPRIQSLKRAAGSIGAASLHAMLVELELAIRRSRSFALVQSLGNEVAARHAALVTEIRALDHR</sequence>
<evidence type="ECO:0000259" key="8">
    <source>
        <dbReference type="PROSITE" id="PS50112"/>
    </source>
</evidence>
<dbReference type="CDD" id="cd00082">
    <property type="entry name" value="HisKA"/>
    <property type="match status" value="1"/>
</dbReference>
<dbReference type="NCBIfam" id="TIGR00229">
    <property type="entry name" value="sensory_box"/>
    <property type="match status" value="1"/>
</dbReference>
<dbReference type="EMBL" id="BAAAEW010000045">
    <property type="protein sequence ID" value="GAA0766850.1"/>
    <property type="molecule type" value="Genomic_DNA"/>
</dbReference>
<dbReference type="InterPro" id="IPR036890">
    <property type="entry name" value="HATPase_C_sf"/>
</dbReference>
<dbReference type="CDD" id="cd16922">
    <property type="entry name" value="HATPase_EvgS-ArcB-TorS-like"/>
    <property type="match status" value="1"/>
</dbReference>
<gene>
    <name evidence="9" type="ORF">GCM10009107_55240</name>
</gene>
<feature type="transmembrane region" description="Helical" evidence="5">
    <location>
        <begin position="192"/>
        <end position="212"/>
    </location>
</feature>
<dbReference type="SMART" id="SM00448">
    <property type="entry name" value="REC"/>
    <property type="match status" value="1"/>
</dbReference>
<dbReference type="PANTHER" id="PTHR45339">
    <property type="entry name" value="HYBRID SIGNAL TRANSDUCTION HISTIDINE KINASE J"/>
    <property type="match status" value="1"/>
</dbReference>
<keyword evidence="10" id="KW-1185">Reference proteome</keyword>
<keyword evidence="5" id="KW-1133">Transmembrane helix</keyword>
<dbReference type="SMART" id="SM00091">
    <property type="entry name" value="PAS"/>
    <property type="match status" value="1"/>
</dbReference>
<dbReference type="PROSITE" id="PS50112">
    <property type="entry name" value="PAS"/>
    <property type="match status" value="1"/>
</dbReference>
<dbReference type="Pfam" id="PF00512">
    <property type="entry name" value="HisKA"/>
    <property type="match status" value="1"/>
</dbReference>
<dbReference type="InterPro" id="IPR036641">
    <property type="entry name" value="HPT_dom_sf"/>
</dbReference>
<reference evidence="9 10" key="1">
    <citation type="journal article" date="2019" name="Int. J. Syst. Evol. Microbiol.">
        <title>The Global Catalogue of Microorganisms (GCM) 10K type strain sequencing project: providing services to taxonomists for standard genome sequencing and annotation.</title>
        <authorList>
            <consortium name="The Broad Institute Genomics Platform"/>
            <consortium name="The Broad Institute Genome Sequencing Center for Infectious Disease"/>
            <person name="Wu L."/>
            <person name="Ma J."/>
        </authorList>
    </citation>
    <scope>NUCLEOTIDE SEQUENCE [LARGE SCALE GENOMIC DNA]</scope>
    <source>
        <strain evidence="9 10">JCM 15503</strain>
    </source>
</reference>
<dbReference type="Pfam" id="PF00072">
    <property type="entry name" value="Response_reg"/>
    <property type="match status" value="1"/>
</dbReference>
<organism evidence="9 10">
    <name type="scientific">Ideonella azotifigens</name>
    <dbReference type="NCBI Taxonomy" id="513160"/>
    <lineage>
        <taxon>Bacteria</taxon>
        <taxon>Pseudomonadati</taxon>
        <taxon>Pseudomonadota</taxon>
        <taxon>Betaproteobacteria</taxon>
        <taxon>Burkholderiales</taxon>
        <taxon>Sphaerotilaceae</taxon>
        <taxon>Ideonella</taxon>
    </lineage>
</organism>
<dbReference type="Gene3D" id="3.30.450.20">
    <property type="entry name" value="PAS domain"/>
    <property type="match status" value="1"/>
</dbReference>
<keyword evidence="5" id="KW-0812">Transmembrane</keyword>
<dbReference type="InterPro" id="IPR003661">
    <property type="entry name" value="HisK_dim/P_dom"/>
</dbReference>
<evidence type="ECO:0000256" key="4">
    <source>
        <dbReference type="PROSITE-ProRule" id="PRU00169"/>
    </source>
</evidence>
<evidence type="ECO:0000256" key="5">
    <source>
        <dbReference type="SAM" id="Phobius"/>
    </source>
</evidence>
<dbReference type="InterPro" id="IPR001789">
    <property type="entry name" value="Sig_transdc_resp-reg_receiver"/>
</dbReference>
<dbReference type="Pfam" id="PF13426">
    <property type="entry name" value="PAS_9"/>
    <property type="match status" value="1"/>
</dbReference>
<dbReference type="InterPro" id="IPR000014">
    <property type="entry name" value="PAS"/>
</dbReference>
<feature type="transmembrane region" description="Helical" evidence="5">
    <location>
        <begin position="233"/>
        <end position="251"/>
    </location>
</feature>
<dbReference type="InterPro" id="IPR003594">
    <property type="entry name" value="HATPase_dom"/>
</dbReference>
<dbReference type="InterPro" id="IPR004358">
    <property type="entry name" value="Sig_transdc_His_kin-like_C"/>
</dbReference>
<dbReference type="Proteomes" id="UP001500279">
    <property type="component" value="Unassembled WGS sequence"/>
</dbReference>
<dbReference type="PROSITE" id="PS50110">
    <property type="entry name" value="RESPONSE_REGULATORY"/>
    <property type="match status" value="1"/>
</dbReference>
<feature type="domain" description="PAS" evidence="8">
    <location>
        <begin position="302"/>
        <end position="356"/>
    </location>
</feature>
<dbReference type="SUPFAM" id="SSF47226">
    <property type="entry name" value="Histidine-containing phosphotransfer domain, HPT domain"/>
    <property type="match status" value="1"/>
</dbReference>
<dbReference type="SUPFAM" id="SSF47384">
    <property type="entry name" value="Homodimeric domain of signal transducing histidine kinase"/>
    <property type="match status" value="1"/>
</dbReference>
<accession>A0ABN1KHC5</accession>
<evidence type="ECO:0000313" key="9">
    <source>
        <dbReference type="EMBL" id="GAA0766850.1"/>
    </source>
</evidence>
<dbReference type="SMART" id="SM00388">
    <property type="entry name" value="HisKA"/>
    <property type="match status" value="1"/>
</dbReference>
<dbReference type="Gene3D" id="1.20.120.160">
    <property type="entry name" value="HPT domain"/>
    <property type="match status" value="1"/>
</dbReference>
<feature type="domain" description="Response regulatory" evidence="7">
    <location>
        <begin position="693"/>
        <end position="809"/>
    </location>
</feature>
<dbReference type="Pfam" id="PF02518">
    <property type="entry name" value="HATPase_c"/>
    <property type="match status" value="1"/>
</dbReference>
<evidence type="ECO:0000313" key="10">
    <source>
        <dbReference type="Proteomes" id="UP001500279"/>
    </source>
</evidence>
<protein>
    <recommendedName>
        <fullName evidence="2">histidine kinase</fullName>
        <ecNumber evidence="2">2.7.13.3</ecNumber>
    </recommendedName>
</protein>
<evidence type="ECO:0000256" key="1">
    <source>
        <dbReference type="ARBA" id="ARBA00000085"/>
    </source>
</evidence>
<evidence type="ECO:0000256" key="3">
    <source>
        <dbReference type="ARBA" id="ARBA00022553"/>
    </source>
</evidence>
<dbReference type="InterPro" id="IPR005467">
    <property type="entry name" value="His_kinase_dom"/>
</dbReference>
<feature type="transmembrane region" description="Helical" evidence="5">
    <location>
        <begin position="83"/>
        <end position="105"/>
    </location>
</feature>
<dbReference type="Gene3D" id="1.10.287.130">
    <property type="match status" value="1"/>
</dbReference>
<name>A0ABN1KHC5_9BURK</name>
<feature type="transmembrane region" description="Helical" evidence="5">
    <location>
        <begin position="161"/>
        <end position="180"/>
    </location>
</feature>
<comment type="catalytic activity">
    <reaction evidence="1">
        <text>ATP + protein L-histidine = ADP + protein N-phospho-L-histidine.</text>
        <dbReference type="EC" id="2.7.13.3"/>
    </reaction>
</comment>
<dbReference type="EC" id="2.7.13.3" evidence="2"/>
<dbReference type="SMART" id="SM00387">
    <property type="entry name" value="HATPase_c"/>
    <property type="match status" value="1"/>
</dbReference>
<feature type="transmembrane region" description="Helical" evidence="5">
    <location>
        <begin position="257"/>
        <end position="279"/>
    </location>
</feature>
<dbReference type="CDD" id="cd00130">
    <property type="entry name" value="PAS"/>
    <property type="match status" value="1"/>
</dbReference>
<dbReference type="PRINTS" id="PR00344">
    <property type="entry name" value="BCTRLSENSOR"/>
</dbReference>
<dbReference type="SUPFAM" id="SSF52172">
    <property type="entry name" value="CheY-like"/>
    <property type="match status" value="1"/>
</dbReference>
<dbReference type="PANTHER" id="PTHR45339:SF3">
    <property type="entry name" value="HISTIDINE KINASE"/>
    <property type="match status" value="1"/>
</dbReference>
<feature type="transmembrane region" description="Helical" evidence="5">
    <location>
        <begin position="24"/>
        <end position="45"/>
    </location>
</feature>
<dbReference type="Gene3D" id="3.30.565.10">
    <property type="entry name" value="Histidine kinase-like ATPase, C-terminal domain"/>
    <property type="match status" value="1"/>
</dbReference>
<dbReference type="InterPro" id="IPR035965">
    <property type="entry name" value="PAS-like_dom_sf"/>
</dbReference>
<evidence type="ECO:0000259" key="6">
    <source>
        <dbReference type="PROSITE" id="PS50109"/>
    </source>
</evidence>
<keyword evidence="5" id="KW-0472">Membrane</keyword>
<keyword evidence="3 4" id="KW-0597">Phosphoprotein</keyword>
<proteinExistence type="predicted"/>
<feature type="domain" description="Histidine kinase" evidence="6">
    <location>
        <begin position="445"/>
        <end position="665"/>
    </location>
</feature>
<evidence type="ECO:0000256" key="2">
    <source>
        <dbReference type="ARBA" id="ARBA00012438"/>
    </source>
</evidence>
<dbReference type="PROSITE" id="PS50109">
    <property type="entry name" value="HIS_KIN"/>
    <property type="match status" value="1"/>
</dbReference>
<dbReference type="CDD" id="cd17546">
    <property type="entry name" value="REC_hyHK_CKI1_RcsC-like"/>
    <property type="match status" value="1"/>
</dbReference>
<comment type="caution">
    <text evidence="9">The sequence shown here is derived from an EMBL/GenBank/DDBJ whole genome shotgun (WGS) entry which is preliminary data.</text>
</comment>
<dbReference type="Gene3D" id="3.40.50.2300">
    <property type="match status" value="1"/>
</dbReference>